<evidence type="ECO:0000256" key="8">
    <source>
        <dbReference type="SAM" id="MobiDB-lite"/>
    </source>
</evidence>
<evidence type="ECO:0000313" key="10">
    <source>
        <dbReference type="EMBL" id="KAG5841943.1"/>
    </source>
</evidence>
<keyword evidence="3" id="KW-0677">Repeat</keyword>
<evidence type="ECO:0000259" key="9">
    <source>
        <dbReference type="PROSITE" id="PS52027"/>
    </source>
</evidence>
<keyword evidence="5" id="KW-0862">Zinc</keyword>
<feature type="domain" description="C2HC/C3H-type" evidence="9">
    <location>
        <begin position="117"/>
        <end position="146"/>
    </location>
</feature>
<evidence type="ECO:0000256" key="2">
    <source>
        <dbReference type="ARBA" id="ARBA00022723"/>
    </source>
</evidence>
<dbReference type="GO" id="GO:0008270">
    <property type="term" value="F:zinc ion binding"/>
    <property type="evidence" value="ECO:0007669"/>
    <property type="project" value="UniProtKB-KW"/>
</dbReference>
<evidence type="ECO:0000256" key="3">
    <source>
        <dbReference type="ARBA" id="ARBA00022737"/>
    </source>
</evidence>
<reference evidence="10" key="1">
    <citation type="submission" date="2021-01" db="EMBL/GenBank/DDBJ databases">
        <title>A chromosome-scale assembly of European eel, Anguilla anguilla.</title>
        <authorList>
            <person name="Henkel C."/>
            <person name="Jong-Raadsen S.A."/>
            <person name="Dufour S."/>
            <person name="Weltzien F.-A."/>
            <person name="Palstra A.P."/>
            <person name="Pelster B."/>
            <person name="Spaink H.P."/>
            <person name="Van Den Thillart G.E."/>
            <person name="Jansen H."/>
            <person name="Zahm M."/>
            <person name="Klopp C."/>
            <person name="Cedric C."/>
            <person name="Louis A."/>
            <person name="Berthelot C."/>
            <person name="Parey E."/>
            <person name="Roest Crollius H."/>
            <person name="Montfort J."/>
            <person name="Robinson-Rechavi M."/>
            <person name="Bucao C."/>
            <person name="Bouchez O."/>
            <person name="Gislard M."/>
            <person name="Lluch J."/>
            <person name="Milhes M."/>
            <person name="Lampietro C."/>
            <person name="Lopez Roques C."/>
            <person name="Donnadieu C."/>
            <person name="Braasch I."/>
            <person name="Desvignes T."/>
            <person name="Postlethwait J."/>
            <person name="Bobe J."/>
            <person name="Guiguen Y."/>
            <person name="Dirks R."/>
        </authorList>
    </citation>
    <scope>NUCLEOTIDE SEQUENCE</scope>
    <source>
        <strain evidence="10">Tag_6206</strain>
        <tissue evidence="10">Liver</tissue>
    </source>
</reference>
<comment type="similarity">
    <text evidence="1">Belongs to the ZC2HC1 family.</text>
</comment>
<dbReference type="PANTHER" id="PTHR13555">
    <property type="entry name" value="C2H2 ZINC FINGER CGI-62-RELATED"/>
    <property type="match status" value="1"/>
</dbReference>
<dbReference type="PANTHER" id="PTHR13555:SF25">
    <property type="entry name" value="ZINC FINGER C2HC DOMAIN-CONTAINING PROTEIN 1A"/>
    <property type="match status" value="1"/>
</dbReference>
<dbReference type="Gene3D" id="3.30.160.60">
    <property type="entry name" value="Classic Zinc Finger"/>
    <property type="match status" value="1"/>
</dbReference>
<comment type="caution">
    <text evidence="10">The sequence shown here is derived from an EMBL/GenBank/DDBJ whole genome shotgun (WGS) entry which is preliminary data.</text>
</comment>
<protein>
    <recommendedName>
        <fullName evidence="6">Zinc finger C2HC domain-containing protein 1A</fullName>
    </recommendedName>
</protein>
<dbReference type="EMBL" id="JAFIRN010000009">
    <property type="protein sequence ID" value="KAG5841943.1"/>
    <property type="molecule type" value="Genomic_DNA"/>
</dbReference>
<feature type="domain" description="C2HC/C3H-type" evidence="9">
    <location>
        <begin position="15"/>
        <end position="44"/>
    </location>
</feature>
<evidence type="ECO:0000256" key="5">
    <source>
        <dbReference type="ARBA" id="ARBA00022833"/>
    </source>
</evidence>
<keyword evidence="2" id="KW-0479">Metal-binding</keyword>
<evidence type="ECO:0000313" key="11">
    <source>
        <dbReference type="Proteomes" id="UP001044222"/>
    </source>
</evidence>
<evidence type="ECO:0000256" key="4">
    <source>
        <dbReference type="ARBA" id="ARBA00022771"/>
    </source>
</evidence>
<dbReference type="Proteomes" id="UP001044222">
    <property type="component" value="Chromosome 9"/>
</dbReference>
<dbReference type="InterPro" id="IPR049899">
    <property type="entry name" value="Znf_C2HC_C3H"/>
</dbReference>
<dbReference type="AlphaFoldDB" id="A0A9D3MAG2"/>
<evidence type="ECO:0000256" key="7">
    <source>
        <dbReference type="PROSITE-ProRule" id="PRU01371"/>
    </source>
</evidence>
<proteinExistence type="inferred from homology"/>
<keyword evidence="4 7" id="KW-0863">Zinc-finger</keyword>
<feature type="region of interest" description="Disordered" evidence="8">
    <location>
        <begin position="145"/>
        <end position="229"/>
    </location>
</feature>
<dbReference type="Pfam" id="PF13913">
    <property type="entry name" value="zf-C2HC_2"/>
    <property type="match status" value="2"/>
</dbReference>
<name>A0A9D3MAG2_ANGAN</name>
<dbReference type="InterPro" id="IPR026319">
    <property type="entry name" value="ZC2HC1A/B-like"/>
</dbReference>
<gene>
    <name evidence="10" type="ORF">ANANG_G00172400</name>
</gene>
<evidence type="ECO:0000256" key="6">
    <source>
        <dbReference type="ARBA" id="ARBA00041098"/>
    </source>
</evidence>
<sequence>MDGVWAKESPPPNQVLEPCAICGRTFLVQILEKHVPICKKTAAKKRKVFDSSRQRAEGTEHLLFFKSKRPEPIKKQSNWRLKHEELINTIHATKGLARVLKDGGPLPPPLPPSSNPDYVQCPFCQRTFNEGAAQRHINFCKEQASRLQNRTNRGRTPVKPQYKPPPIKKVNSGQNAGAASGRRTPSAGSVRRSYSPARSDSSGMTSPTPGAEPKRLNSPGSVQSSLRGVGVKITPKAYSARSTTPSEACSNQARLANFCQDCGSRYPSDRAQFCCECGLKRLSI</sequence>
<organism evidence="10 11">
    <name type="scientific">Anguilla anguilla</name>
    <name type="common">European freshwater eel</name>
    <name type="synonym">Muraena anguilla</name>
    <dbReference type="NCBI Taxonomy" id="7936"/>
    <lineage>
        <taxon>Eukaryota</taxon>
        <taxon>Metazoa</taxon>
        <taxon>Chordata</taxon>
        <taxon>Craniata</taxon>
        <taxon>Vertebrata</taxon>
        <taxon>Euteleostomi</taxon>
        <taxon>Actinopterygii</taxon>
        <taxon>Neopterygii</taxon>
        <taxon>Teleostei</taxon>
        <taxon>Anguilliformes</taxon>
        <taxon>Anguillidae</taxon>
        <taxon>Anguilla</taxon>
    </lineage>
</organism>
<feature type="compositionally biased region" description="Polar residues" evidence="8">
    <location>
        <begin position="196"/>
        <end position="208"/>
    </location>
</feature>
<dbReference type="PROSITE" id="PS52027">
    <property type="entry name" value="ZF_C2HC_C3H"/>
    <property type="match status" value="2"/>
</dbReference>
<keyword evidence="11" id="KW-1185">Reference proteome</keyword>
<accession>A0A9D3MAG2</accession>
<evidence type="ECO:0000256" key="1">
    <source>
        <dbReference type="ARBA" id="ARBA00010843"/>
    </source>
</evidence>